<evidence type="ECO:0000313" key="4">
    <source>
        <dbReference type="Proteomes" id="UP000682811"/>
    </source>
</evidence>
<sequence>MVVGRKSIMELQAGYSKHWFTPYEVTKNYLKRIRSKDPVLNSYITVAKKRALNEAKIVEAKAKAGEQIGLLYGIPLSYKDNIATKGIRTTNGSSIDAQHIPHKNAAIVQQLLLQDSILLGKNNLHEYALGITSNNPHYGPVHNPWNPQYTPGGSSGGSAAAVAADLTVASIGTDTGGSVRIPAASCGIIGLKPTYNKVSTAGVFYVSWTLDHVGPLTANMTDMAIIAGVMTKQSYLQELKRDIRGLRVGVPTSYFNEHIDPETYLLYRDSLEALESLGAILIDTDVSFIAGNADVSLTIAASEAGFIHKSRMACCLSQYGEDARALLESSLKITALRYIEALKKKEMYINAFDRLFRESIDVLATPTIPLPARKIGVNEVHFGSYTESIFDAMTRYTGIFNMAETPAISIPCGLTSEGLPVGLQLVAARGREDLLIRAGYAYEQDQLGDFYRQRDVICAGY</sequence>
<dbReference type="Gene3D" id="3.90.1300.10">
    <property type="entry name" value="Amidase signature (AS) domain"/>
    <property type="match status" value="1"/>
</dbReference>
<dbReference type="PROSITE" id="PS00571">
    <property type="entry name" value="AMIDASES"/>
    <property type="match status" value="1"/>
</dbReference>
<dbReference type="Proteomes" id="UP000682811">
    <property type="component" value="Unassembled WGS sequence"/>
</dbReference>
<dbReference type="PANTHER" id="PTHR11895">
    <property type="entry name" value="TRANSAMIDASE"/>
    <property type="match status" value="1"/>
</dbReference>
<comment type="similarity">
    <text evidence="1">Belongs to the amidase family.</text>
</comment>
<dbReference type="AlphaFoldDB" id="A0A919YGQ6"/>
<accession>A0A919YGQ6</accession>
<gene>
    <name evidence="3" type="ORF">J34TS1_52140</name>
</gene>
<organism evidence="3 4">
    <name type="scientific">Paenibacillus azoreducens</name>
    <dbReference type="NCBI Taxonomy" id="116718"/>
    <lineage>
        <taxon>Bacteria</taxon>
        <taxon>Bacillati</taxon>
        <taxon>Bacillota</taxon>
        <taxon>Bacilli</taxon>
        <taxon>Bacillales</taxon>
        <taxon>Paenibacillaceae</taxon>
        <taxon>Paenibacillus</taxon>
    </lineage>
</organism>
<dbReference type="InterPro" id="IPR000120">
    <property type="entry name" value="Amidase"/>
</dbReference>
<dbReference type="GO" id="GO:0003824">
    <property type="term" value="F:catalytic activity"/>
    <property type="evidence" value="ECO:0007669"/>
    <property type="project" value="InterPro"/>
</dbReference>
<name>A0A919YGQ6_9BACL</name>
<dbReference type="PANTHER" id="PTHR11895:SF7">
    <property type="entry name" value="GLUTAMYL-TRNA(GLN) AMIDOTRANSFERASE SUBUNIT A, MITOCHONDRIAL"/>
    <property type="match status" value="1"/>
</dbReference>
<evidence type="ECO:0000256" key="1">
    <source>
        <dbReference type="ARBA" id="ARBA00009199"/>
    </source>
</evidence>
<dbReference type="InterPro" id="IPR020556">
    <property type="entry name" value="Amidase_CS"/>
</dbReference>
<protein>
    <submittedName>
        <fullName evidence="3">Amidase</fullName>
    </submittedName>
</protein>
<feature type="domain" description="Amidase" evidence="2">
    <location>
        <begin position="24"/>
        <end position="435"/>
    </location>
</feature>
<proteinExistence type="inferred from homology"/>
<evidence type="ECO:0000259" key="2">
    <source>
        <dbReference type="Pfam" id="PF01425"/>
    </source>
</evidence>
<dbReference type="SUPFAM" id="SSF75304">
    <property type="entry name" value="Amidase signature (AS) enzymes"/>
    <property type="match status" value="1"/>
</dbReference>
<dbReference type="Pfam" id="PF01425">
    <property type="entry name" value="Amidase"/>
    <property type="match status" value="1"/>
</dbReference>
<dbReference type="EMBL" id="BORT01000032">
    <property type="protein sequence ID" value="GIO50449.1"/>
    <property type="molecule type" value="Genomic_DNA"/>
</dbReference>
<keyword evidence="4" id="KW-1185">Reference proteome</keyword>
<dbReference type="InterPro" id="IPR036928">
    <property type="entry name" value="AS_sf"/>
</dbReference>
<comment type="caution">
    <text evidence="3">The sequence shown here is derived from an EMBL/GenBank/DDBJ whole genome shotgun (WGS) entry which is preliminary data.</text>
</comment>
<dbReference type="InterPro" id="IPR023631">
    <property type="entry name" value="Amidase_dom"/>
</dbReference>
<reference evidence="3 4" key="1">
    <citation type="submission" date="2021-03" db="EMBL/GenBank/DDBJ databases">
        <title>Antimicrobial resistance genes in bacteria isolated from Japanese honey, and their potential for conferring macrolide and lincosamide resistance in the American foulbrood pathogen Paenibacillus larvae.</title>
        <authorList>
            <person name="Okamoto M."/>
            <person name="Kumagai M."/>
            <person name="Kanamori H."/>
            <person name="Takamatsu D."/>
        </authorList>
    </citation>
    <scope>NUCLEOTIDE SEQUENCE [LARGE SCALE GENOMIC DNA]</scope>
    <source>
        <strain evidence="3 4">J34TS1</strain>
    </source>
</reference>
<evidence type="ECO:0000313" key="3">
    <source>
        <dbReference type="EMBL" id="GIO50449.1"/>
    </source>
</evidence>